<dbReference type="AlphaFoldDB" id="A0AA36DNH7"/>
<feature type="compositionally biased region" description="Basic and acidic residues" evidence="1">
    <location>
        <begin position="244"/>
        <end position="265"/>
    </location>
</feature>
<feature type="transmembrane region" description="Helical" evidence="2">
    <location>
        <begin position="88"/>
        <end position="111"/>
    </location>
</feature>
<feature type="transmembrane region" description="Helical" evidence="2">
    <location>
        <begin position="61"/>
        <end position="81"/>
    </location>
</feature>
<protein>
    <submittedName>
        <fullName evidence="3">Uncharacterized protein</fullName>
    </submittedName>
</protein>
<gene>
    <name evidence="3" type="ORF">CYNAS_LOCUS1652</name>
</gene>
<reference evidence="3" key="1">
    <citation type="submission" date="2023-07" db="EMBL/GenBank/DDBJ databases">
        <authorList>
            <consortium name="CYATHOMIX"/>
        </authorList>
    </citation>
    <scope>NUCLEOTIDE SEQUENCE</scope>
    <source>
        <strain evidence="3">N/A</strain>
    </source>
</reference>
<evidence type="ECO:0000256" key="1">
    <source>
        <dbReference type="SAM" id="MobiDB-lite"/>
    </source>
</evidence>
<feature type="compositionally biased region" description="Basic and acidic residues" evidence="1">
    <location>
        <begin position="274"/>
        <end position="292"/>
    </location>
</feature>
<keyword evidence="4" id="KW-1185">Reference proteome</keyword>
<feature type="transmembrane region" description="Helical" evidence="2">
    <location>
        <begin position="33"/>
        <end position="55"/>
    </location>
</feature>
<keyword evidence="2" id="KW-1133">Transmembrane helix</keyword>
<dbReference type="EMBL" id="CATQJL010000001">
    <property type="protein sequence ID" value="CAJ0589669.1"/>
    <property type="molecule type" value="Genomic_DNA"/>
</dbReference>
<evidence type="ECO:0000313" key="4">
    <source>
        <dbReference type="Proteomes" id="UP001176961"/>
    </source>
</evidence>
<evidence type="ECO:0000313" key="3">
    <source>
        <dbReference type="EMBL" id="CAJ0589669.1"/>
    </source>
</evidence>
<sequence length="303" mass="34171">MGKVLAGTTPEDQAPLSYRDYIQDLNNMSVVQVVILIQFICAAALTIFAVVGVSINQRVGFLLLLALLQFLIALPGFGYHFTRRQPLYVSYMVFQSITLGSEIIWFIYIVATESYTAISIIVLVILIFVQASAILAATLFKNVFINLKDVKLVRHHRERVEDKIEEGNEGSAETPKSTKKTSSLQDETLSQTSRRRRYTSRELEQGVDQSRRGVPRGKKHPKHEESLRKFKEGRRKMRELAQQLREKRDREKARKTESSTSEKHGTGAISEGARSSKESSRSAEDDKKKDEVLVSPLATAIEG</sequence>
<proteinExistence type="predicted"/>
<comment type="caution">
    <text evidence="3">The sequence shown here is derived from an EMBL/GenBank/DDBJ whole genome shotgun (WGS) entry which is preliminary data.</text>
</comment>
<feature type="region of interest" description="Disordered" evidence="1">
    <location>
        <begin position="161"/>
        <end position="303"/>
    </location>
</feature>
<evidence type="ECO:0000256" key="2">
    <source>
        <dbReference type="SAM" id="Phobius"/>
    </source>
</evidence>
<organism evidence="3 4">
    <name type="scientific">Cylicocyclus nassatus</name>
    <name type="common">Nematode worm</name>
    <dbReference type="NCBI Taxonomy" id="53992"/>
    <lineage>
        <taxon>Eukaryota</taxon>
        <taxon>Metazoa</taxon>
        <taxon>Ecdysozoa</taxon>
        <taxon>Nematoda</taxon>
        <taxon>Chromadorea</taxon>
        <taxon>Rhabditida</taxon>
        <taxon>Rhabditina</taxon>
        <taxon>Rhabditomorpha</taxon>
        <taxon>Strongyloidea</taxon>
        <taxon>Strongylidae</taxon>
        <taxon>Cylicocyclus</taxon>
    </lineage>
</organism>
<keyword evidence="2" id="KW-0472">Membrane</keyword>
<dbReference type="Proteomes" id="UP001176961">
    <property type="component" value="Unassembled WGS sequence"/>
</dbReference>
<name>A0AA36DNH7_CYLNA</name>
<feature type="transmembrane region" description="Helical" evidence="2">
    <location>
        <begin position="117"/>
        <end position="140"/>
    </location>
</feature>
<accession>A0AA36DNH7</accession>
<keyword evidence="2" id="KW-0812">Transmembrane</keyword>